<evidence type="ECO:0000313" key="10">
    <source>
        <dbReference type="EMBL" id="JAT83407.1"/>
    </source>
</evidence>
<feature type="region of interest" description="Disordered" evidence="9">
    <location>
        <begin position="95"/>
        <end position="159"/>
    </location>
</feature>
<keyword evidence="4 8" id="KW-0489">Methyltransferase</keyword>
<evidence type="ECO:0000256" key="1">
    <source>
        <dbReference type="ARBA" id="ARBA00004604"/>
    </source>
</evidence>
<dbReference type="GO" id="GO:0006364">
    <property type="term" value="P:rRNA processing"/>
    <property type="evidence" value="ECO:0007669"/>
    <property type="project" value="UniProtKB-UniRule"/>
</dbReference>
<comment type="similarity">
    <text evidence="2 8">Belongs to the methyltransferase superfamily. RRP8 family.</text>
</comment>
<dbReference type="GO" id="GO:0008168">
    <property type="term" value="F:methyltransferase activity"/>
    <property type="evidence" value="ECO:0007669"/>
    <property type="project" value="UniProtKB-KW"/>
</dbReference>
<keyword evidence="3 8" id="KW-0698">rRNA processing</keyword>
<evidence type="ECO:0000256" key="8">
    <source>
        <dbReference type="RuleBase" id="RU365074"/>
    </source>
</evidence>
<reference evidence="10" key="1">
    <citation type="submission" date="2015-09" db="EMBL/GenBank/DDBJ databases">
        <title>De novo assembly of Pectinophora gossypiella (Pink Bollworm) gut transcriptome.</title>
        <authorList>
            <person name="Tassone E.E."/>
        </authorList>
    </citation>
    <scope>NUCLEOTIDE SEQUENCE</scope>
</reference>
<dbReference type="PANTHER" id="PTHR12787:SF0">
    <property type="entry name" value="RIBOSOMAL RNA-PROCESSING PROTEIN 8"/>
    <property type="match status" value="1"/>
</dbReference>
<dbReference type="Gene3D" id="1.10.10.2150">
    <property type="entry name" value="Ribosomal RNA-processing protein 8, N-terminal domain"/>
    <property type="match status" value="1"/>
</dbReference>
<dbReference type="PANTHER" id="PTHR12787">
    <property type="entry name" value="RIBOSOMAL RNA-PROCESSING PROTEIN 8"/>
    <property type="match status" value="1"/>
</dbReference>
<evidence type="ECO:0000256" key="3">
    <source>
        <dbReference type="ARBA" id="ARBA00022552"/>
    </source>
</evidence>
<evidence type="ECO:0000256" key="9">
    <source>
        <dbReference type="SAM" id="MobiDB-lite"/>
    </source>
</evidence>
<evidence type="ECO:0000256" key="4">
    <source>
        <dbReference type="ARBA" id="ARBA00022603"/>
    </source>
</evidence>
<gene>
    <name evidence="10" type="ORF">g.5120</name>
</gene>
<dbReference type="EC" id="2.1.1.-" evidence="8"/>
<dbReference type="EMBL" id="GDQN01007647">
    <property type="protein sequence ID" value="JAT83407.1"/>
    <property type="molecule type" value="Transcribed_RNA"/>
</dbReference>
<dbReference type="FunFam" id="1.10.10.2150:FF:000001">
    <property type="entry name" value="Ribosomal RNA-processing protein 8"/>
    <property type="match status" value="1"/>
</dbReference>
<keyword evidence="7 8" id="KW-0539">Nucleus</keyword>
<dbReference type="AlphaFoldDB" id="A0A1E1W912"/>
<sequence length="296" mass="34536">MLSLTKRILKKKIYPEKVTNTNVATKKKKPAKKRKHNDYVRRVINENDIVLNKSELRELDEVIVSAKKLKLQEQYKQDNSEDQLFNEDEVQQKTNIKKIKNKSKQNGEGPKITNGNDSNISELSVKIKDKKKSTENVEKNKDTNGNSLAGKPNKGKHKIINDESDQMDADDIRVKAKKNKFEDEDKVQETVQDNTGNVKKLDYKKKEKFKKILEQNNRNSISIKGDKLRERMMDRLKAAQFRYLNEKLYTSSGNEAQKIFQSDPKAFRTYHQGYQQQVKKWPVNPLDVIIKKILNM</sequence>
<name>A0A1E1W912_PECGO</name>
<comment type="function">
    <text evidence="8">Probable methyltransferase required to silence rDNA.</text>
</comment>
<evidence type="ECO:0000256" key="2">
    <source>
        <dbReference type="ARBA" id="ARBA00006301"/>
    </source>
</evidence>
<evidence type="ECO:0000256" key="6">
    <source>
        <dbReference type="ARBA" id="ARBA00022691"/>
    </source>
</evidence>
<protein>
    <recommendedName>
        <fullName evidence="8">Ribosomal RNA-processing protein 8</fullName>
        <ecNumber evidence="8">2.1.1.-</ecNumber>
    </recommendedName>
</protein>
<keyword evidence="5 8" id="KW-0808">Transferase</keyword>
<dbReference type="OrthoDB" id="10258825at2759"/>
<dbReference type="InterPro" id="IPR042036">
    <property type="entry name" value="RRP8_N"/>
</dbReference>
<accession>A0A1E1W912</accession>
<dbReference type="InterPro" id="IPR007823">
    <property type="entry name" value="RRP8"/>
</dbReference>
<feature type="compositionally biased region" description="Basic and acidic residues" evidence="9">
    <location>
        <begin position="132"/>
        <end position="142"/>
    </location>
</feature>
<organism evidence="10">
    <name type="scientific">Pectinophora gossypiella</name>
    <name type="common">Cotton pink bollworm</name>
    <name type="synonym">Depressaria gossypiella</name>
    <dbReference type="NCBI Taxonomy" id="13191"/>
    <lineage>
        <taxon>Eukaryota</taxon>
        <taxon>Metazoa</taxon>
        <taxon>Ecdysozoa</taxon>
        <taxon>Arthropoda</taxon>
        <taxon>Hexapoda</taxon>
        <taxon>Insecta</taxon>
        <taxon>Pterygota</taxon>
        <taxon>Neoptera</taxon>
        <taxon>Endopterygota</taxon>
        <taxon>Lepidoptera</taxon>
        <taxon>Glossata</taxon>
        <taxon>Ditrysia</taxon>
        <taxon>Gelechioidea</taxon>
        <taxon>Gelechiidae</taxon>
        <taxon>Apatetrinae</taxon>
        <taxon>Pectinophora</taxon>
    </lineage>
</organism>
<feature type="compositionally biased region" description="Polar residues" evidence="9">
    <location>
        <begin position="113"/>
        <end position="122"/>
    </location>
</feature>
<dbReference type="GO" id="GO:0005730">
    <property type="term" value="C:nucleolus"/>
    <property type="evidence" value="ECO:0007669"/>
    <property type="project" value="UniProtKB-SubCell"/>
</dbReference>
<proteinExistence type="inferred from homology"/>
<comment type="subcellular location">
    <subcellularLocation>
        <location evidence="1 8">Nucleus</location>
        <location evidence="1 8">Nucleolus</location>
    </subcellularLocation>
</comment>
<keyword evidence="6 8" id="KW-0949">S-adenosyl-L-methionine</keyword>
<dbReference type="Pfam" id="PF05148">
    <property type="entry name" value="Methyltransf_8"/>
    <property type="match status" value="1"/>
</dbReference>
<dbReference type="GO" id="GO:0032259">
    <property type="term" value="P:methylation"/>
    <property type="evidence" value="ECO:0007669"/>
    <property type="project" value="UniProtKB-KW"/>
</dbReference>
<evidence type="ECO:0000256" key="7">
    <source>
        <dbReference type="ARBA" id="ARBA00023242"/>
    </source>
</evidence>
<evidence type="ECO:0000256" key="5">
    <source>
        <dbReference type="ARBA" id="ARBA00022679"/>
    </source>
</evidence>